<evidence type="ECO:0000313" key="2">
    <source>
        <dbReference type="EMBL" id="MEQ0558914.1"/>
    </source>
</evidence>
<accession>A0ABV0L9D1</accession>
<organism evidence="2 3">
    <name type="scientific">Amycolatopsis melonis</name>
    <dbReference type="NCBI Taxonomy" id="3156488"/>
    <lineage>
        <taxon>Bacteria</taxon>
        <taxon>Bacillati</taxon>
        <taxon>Actinomycetota</taxon>
        <taxon>Actinomycetes</taxon>
        <taxon>Pseudonocardiales</taxon>
        <taxon>Pseudonocardiaceae</taxon>
        <taxon>Amycolatopsis</taxon>
    </lineage>
</organism>
<evidence type="ECO:0000256" key="1">
    <source>
        <dbReference type="SAM" id="Phobius"/>
    </source>
</evidence>
<keyword evidence="1" id="KW-0812">Transmembrane</keyword>
<proteinExistence type="predicted"/>
<evidence type="ECO:0000313" key="3">
    <source>
        <dbReference type="Proteomes" id="UP001440984"/>
    </source>
</evidence>
<feature type="transmembrane region" description="Helical" evidence="1">
    <location>
        <begin position="12"/>
        <end position="34"/>
    </location>
</feature>
<dbReference type="RefSeq" id="WP_348948585.1">
    <property type="nucleotide sequence ID" value="NZ_JBDZYD010000002.1"/>
</dbReference>
<comment type="caution">
    <text evidence="2">The sequence shown here is derived from an EMBL/GenBank/DDBJ whole genome shotgun (WGS) entry which is preliminary data.</text>
</comment>
<protein>
    <submittedName>
        <fullName evidence="2">Uncharacterized protein</fullName>
    </submittedName>
</protein>
<dbReference type="Proteomes" id="UP001440984">
    <property type="component" value="Unassembled WGS sequence"/>
</dbReference>
<sequence length="233" mass="25940">MSGDADRRLGRIRAGAFGVLAVAGVLLLFGPLLAKAGSWLVEPRNPDWWAASGQWVGGIGTIAAVVVALWIAIRDNRQARADRQQRDQRERQEQAAKVTAWIELGPRTPVDKAAKIVGYMVVANANAEAVNHVVVSFDLVQNLPMTGSTLHRGPVVEDDEYLYAILPPGKWRMPVREEWLRPGLTPGVMLAFTDSRNGHWLRLTDGRLIEKDQHVVGRRKIRFPQRISVPESY</sequence>
<reference evidence="2 3" key="1">
    <citation type="submission" date="2024-05" db="EMBL/GenBank/DDBJ databases">
        <authorList>
            <person name="Zhao H."/>
            <person name="Xu Y."/>
            <person name="Lin S."/>
            <person name="Spain J.C."/>
            <person name="Zhou N.-Y."/>
        </authorList>
    </citation>
    <scope>NUCLEOTIDE SEQUENCE [LARGE SCALE GENOMIC DNA]</scope>
    <source>
        <strain evidence="2 3">NEAU-NG30</strain>
    </source>
</reference>
<gene>
    <name evidence="2" type="ORF">ABJI51_07515</name>
</gene>
<keyword evidence="1" id="KW-1133">Transmembrane helix</keyword>
<keyword evidence="3" id="KW-1185">Reference proteome</keyword>
<name>A0ABV0L9D1_9PSEU</name>
<dbReference type="EMBL" id="JBDZYD010000002">
    <property type="protein sequence ID" value="MEQ0558914.1"/>
    <property type="molecule type" value="Genomic_DNA"/>
</dbReference>
<feature type="transmembrane region" description="Helical" evidence="1">
    <location>
        <begin position="54"/>
        <end position="73"/>
    </location>
</feature>
<keyword evidence="1" id="KW-0472">Membrane</keyword>